<keyword evidence="1" id="KW-1133">Transmembrane helix</keyword>
<feature type="transmembrane region" description="Helical" evidence="1">
    <location>
        <begin position="122"/>
        <end position="142"/>
    </location>
</feature>
<feature type="transmembrane region" description="Helical" evidence="1">
    <location>
        <begin position="58"/>
        <end position="79"/>
    </location>
</feature>
<sequence>MREHYLRLDDTSPSVQTHLGIVQGVIDRMAGNATSCKTWCITLVSAILVVIADKDRPNLSLLAVPPVLIFGALDVYYLALENGFRNSYDAFITKLHAGKLLPSDLYSMRPSGKFKAKALKSFSVWAFYGSLLVIIAGAWWLVLQ</sequence>
<dbReference type="OrthoDB" id="573709at2"/>
<dbReference type="EMBL" id="AP014936">
    <property type="protein sequence ID" value="BAU49559.1"/>
    <property type="molecule type" value="Genomic_DNA"/>
</dbReference>
<dbReference type="RefSeq" id="WP_096461948.1">
    <property type="nucleotide sequence ID" value="NZ_AP014936.1"/>
</dbReference>
<keyword evidence="1" id="KW-0812">Transmembrane</keyword>
<organism evidence="2 3">
    <name type="scientific">Sulfurifustis variabilis</name>
    <dbReference type="NCBI Taxonomy" id="1675686"/>
    <lineage>
        <taxon>Bacteria</taxon>
        <taxon>Pseudomonadati</taxon>
        <taxon>Pseudomonadota</taxon>
        <taxon>Gammaproteobacteria</taxon>
        <taxon>Acidiferrobacterales</taxon>
        <taxon>Acidiferrobacteraceae</taxon>
        <taxon>Sulfurifustis</taxon>
    </lineage>
</organism>
<evidence type="ECO:0000313" key="2">
    <source>
        <dbReference type="EMBL" id="BAU49559.1"/>
    </source>
</evidence>
<keyword evidence="3" id="KW-1185">Reference proteome</keyword>
<keyword evidence="1" id="KW-0472">Membrane</keyword>
<feature type="transmembrane region" description="Helical" evidence="1">
    <location>
        <begin position="36"/>
        <end position="52"/>
    </location>
</feature>
<evidence type="ECO:0000313" key="3">
    <source>
        <dbReference type="Proteomes" id="UP000218899"/>
    </source>
</evidence>
<gene>
    <name evidence="2" type="ORF">SVA_3011</name>
</gene>
<reference evidence="2 3" key="1">
    <citation type="submission" date="2015-08" db="EMBL/GenBank/DDBJ databases">
        <title>Complete genome sequence of Sulfurifustis variabilis.</title>
        <authorList>
            <person name="Miura A."/>
            <person name="Kojima H."/>
            <person name="Fukui M."/>
        </authorList>
    </citation>
    <scope>NUCLEOTIDE SEQUENCE [LARGE SCALE GENOMIC DNA]</scope>
    <source>
        <strain evidence="3">skN76</strain>
    </source>
</reference>
<evidence type="ECO:0000256" key="1">
    <source>
        <dbReference type="SAM" id="Phobius"/>
    </source>
</evidence>
<accession>A0A1B4V7Q9</accession>
<dbReference type="KEGG" id="sva:SVA_3011"/>
<protein>
    <submittedName>
        <fullName evidence="2">Uncharacterized protein</fullName>
    </submittedName>
</protein>
<dbReference type="AlphaFoldDB" id="A0A1B4V7Q9"/>
<proteinExistence type="predicted"/>
<dbReference type="Proteomes" id="UP000218899">
    <property type="component" value="Chromosome"/>
</dbReference>
<name>A0A1B4V7Q9_9GAMM</name>